<dbReference type="GO" id="GO:0008897">
    <property type="term" value="F:holo-[acyl-carrier-protein] synthase activity"/>
    <property type="evidence" value="ECO:0007669"/>
    <property type="project" value="InterPro"/>
</dbReference>
<dbReference type="GO" id="GO:0000287">
    <property type="term" value="F:magnesium ion binding"/>
    <property type="evidence" value="ECO:0007669"/>
    <property type="project" value="InterPro"/>
</dbReference>
<dbReference type="AlphaFoldDB" id="A0AAD6Y2M9"/>
<sequence>MADCPLLVWMLSLNREYSKEEYDACHKIVDECVPHIKIPYDPPNAESFRQVMTHMLPLLMMRHRRIPRAKWRDCVTPNGKHWIEQSPDDMSPEKFLQSMIGYHLAYDESLCGMAMTQGVQRHVINIGLGIKLVAVEPRGVTVKAYAESMAHKLTAKELSLLSPELGEEVALRRLCILLSLKAAYIKAIGQPPGFDWARLEFDIPRNAAAGDGHPLLGWEFRIFRASLGVARTDVLVEEHYQCVCAFFRGTKESTFVWHESVRDLENWVQFINIDQMVRVVPKLNA</sequence>
<protein>
    <submittedName>
        <fullName evidence="1">Uncharacterized protein</fullName>
    </submittedName>
</protein>
<comment type="caution">
    <text evidence="1">The sequence shown here is derived from an EMBL/GenBank/DDBJ whole genome shotgun (WGS) entry which is preliminary data.</text>
</comment>
<accession>A0AAD6Y2M9</accession>
<dbReference type="InterPro" id="IPR037143">
    <property type="entry name" value="4-PPantetheinyl_Trfase_dom_sf"/>
</dbReference>
<evidence type="ECO:0000313" key="1">
    <source>
        <dbReference type="EMBL" id="KAJ7191562.1"/>
    </source>
</evidence>
<gene>
    <name evidence="1" type="ORF">GGX14DRAFT_39404</name>
</gene>
<reference evidence="1" key="1">
    <citation type="submission" date="2023-03" db="EMBL/GenBank/DDBJ databases">
        <title>Massive genome expansion in bonnet fungi (Mycena s.s.) driven by repeated elements and novel gene families across ecological guilds.</title>
        <authorList>
            <consortium name="Lawrence Berkeley National Laboratory"/>
            <person name="Harder C.B."/>
            <person name="Miyauchi S."/>
            <person name="Viragh M."/>
            <person name="Kuo A."/>
            <person name="Thoen E."/>
            <person name="Andreopoulos B."/>
            <person name="Lu D."/>
            <person name="Skrede I."/>
            <person name="Drula E."/>
            <person name="Henrissat B."/>
            <person name="Morin E."/>
            <person name="Kohler A."/>
            <person name="Barry K."/>
            <person name="LaButti K."/>
            <person name="Morin E."/>
            <person name="Salamov A."/>
            <person name="Lipzen A."/>
            <person name="Mereny Z."/>
            <person name="Hegedus B."/>
            <person name="Baldrian P."/>
            <person name="Stursova M."/>
            <person name="Weitz H."/>
            <person name="Taylor A."/>
            <person name="Grigoriev I.V."/>
            <person name="Nagy L.G."/>
            <person name="Martin F."/>
            <person name="Kauserud H."/>
        </authorList>
    </citation>
    <scope>NUCLEOTIDE SEQUENCE</scope>
    <source>
        <strain evidence="1">9144</strain>
    </source>
</reference>
<dbReference type="EMBL" id="JARJCW010000131">
    <property type="protein sequence ID" value="KAJ7191562.1"/>
    <property type="molecule type" value="Genomic_DNA"/>
</dbReference>
<dbReference type="Proteomes" id="UP001219525">
    <property type="component" value="Unassembled WGS sequence"/>
</dbReference>
<dbReference type="SUPFAM" id="SSF56214">
    <property type="entry name" value="4'-phosphopantetheinyl transferase"/>
    <property type="match status" value="1"/>
</dbReference>
<keyword evidence="2" id="KW-1185">Reference proteome</keyword>
<name>A0AAD6Y2M9_9AGAR</name>
<organism evidence="1 2">
    <name type="scientific">Mycena pura</name>
    <dbReference type="NCBI Taxonomy" id="153505"/>
    <lineage>
        <taxon>Eukaryota</taxon>
        <taxon>Fungi</taxon>
        <taxon>Dikarya</taxon>
        <taxon>Basidiomycota</taxon>
        <taxon>Agaricomycotina</taxon>
        <taxon>Agaricomycetes</taxon>
        <taxon>Agaricomycetidae</taxon>
        <taxon>Agaricales</taxon>
        <taxon>Marasmiineae</taxon>
        <taxon>Mycenaceae</taxon>
        <taxon>Mycena</taxon>
    </lineage>
</organism>
<proteinExistence type="predicted"/>
<dbReference type="Gene3D" id="3.90.470.20">
    <property type="entry name" value="4'-phosphopantetheinyl transferase domain"/>
    <property type="match status" value="1"/>
</dbReference>
<evidence type="ECO:0000313" key="2">
    <source>
        <dbReference type="Proteomes" id="UP001219525"/>
    </source>
</evidence>